<dbReference type="AlphaFoldDB" id="A0A9E3HBZ2"/>
<organism evidence="1 2">
    <name type="scientific">Pelatocladus maniniholoensis HA4357-MV3</name>
    <dbReference type="NCBI Taxonomy" id="1117104"/>
    <lineage>
        <taxon>Bacteria</taxon>
        <taxon>Bacillati</taxon>
        <taxon>Cyanobacteriota</taxon>
        <taxon>Cyanophyceae</taxon>
        <taxon>Nostocales</taxon>
        <taxon>Nostocaceae</taxon>
        <taxon>Pelatocladus</taxon>
    </lineage>
</organism>
<accession>A0A9E3HBZ2</accession>
<dbReference type="InterPro" id="IPR053747">
    <property type="entry name" value="Fluoresc_Recovery_Reg"/>
</dbReference>
<dbReference type="InterPro" id="IPR041601">
    <property type="entry name" value="FRP"/>
</dbReference>
<sequence>MKQVSDAEWSKTEKEVAQQAFERAYEREINTLIKEVREKASAIAELDHIWQLHNFLSARRHEIDGKYDYRYSVLIFVFANLVKEGWLHLDELKGLNTDKLTKIAALTRI</sequence>
<dbReference type="EMBL" id="JAHHHW010000143">
    <property type="protein sequence ID" value="MBW4434779.1"/>
    <property type="molecule type" value="Genomic_DNA"/>
</dbReference>
<proteinExistence type="predicted"/>
<dbReference type="Gene3D" id="6.10.140.1840">
    <property type="match status" value="1"/>
</dbReference>
<gene>
    <name evidence="1" type="ORF">KME28_24475</name>
</gene>
<evidence type="ECO:0000313" key="1">
    <source>
        <dbReference type="EMBL" id="MBW4434779.1"/>
    </source>
</evidence>
<comment type="caution">
    <text evidence="1">The sequence shown here is derived from an EMBL/GenBank/DDBJ whole genome shotgun (WGS) entry which is preliminary data.</text>
</comment>
<dbReference type="Pfam" id="PF18032">
    <property type="entry name" value="FRP"/>
    <property type="match status" value="1"/>
</dbReference>
<dbReference type="Proteomes" id="UP000813215">
    <property type="component" value="Unassembled WGS sequence"/>
</dbReference>
<protein>
    <recommendedName>
        <fullName evidence="3">Fluorescence recovery protein</fullName>
    </recommendedName>
</protein>
<name>A0A9E3HBZ2_9NOST</name>
<evidence type="ECO:0000313" key="2">
    <source>
        <dbReference type="Proteomes" id="UP000813215"/>
    </source>
</evidence>
<dbReference type="GO" id="GO:0042651">
    <property type="term" value="C:thylakoid membrane"/>
    <property type="evidence" value="ECO:0007669"/>
    <property type="project" value="InterPro"/>
</dbReference>
<evidence type="ECO:0008006" key="3">
    <source>
        <dbReference type="Google" id="ProtNLM"/>
    </source>
</evidence>
<reference evidence="1" key="2">
    <citation type="journal article" date="2022" name="Microbiol. Resour. Announc.">
        <title>Metagenome Sequencing to Explore Phylogenomics of Terrestrial Cyanobacteria.</title>
        <authorList>
            <person name="Ward R.D."/>
            <person name="Stajich J.E."/>
            <person name="Johansen J.R."/>
            <person name="Huntemann M."/>
            <person name="Clum A."/>
            <person name="Foster B."/>
            <person name="Foster B."/>
            <person name="Roux S."/>
            <person name="Palaniappan K."/>
            <person name="Varghese N."/>
            <person name="Mukherjee S."/>
            <person name="Reddy T.B.K."/>
            <person name="Daum C."/>
            <person name="Copeland A."/>
            <person name="Chen I.A."/>
            <person name="Ivanova N.N."/>
            <person name="Kyrpides N.C."/>
            <person name="Shapiro N."/>
            <person name="Eloe-Fadrosh E.A."/>
            <person name="Pietrasiak N."/>
        </authorList>
    </citation>
    <scope>NUCLEOTIDE SEQUENCE</scope>
    <source>
        <strain evidence="1">HA4357-MV3</strain>
    </source>
</reference>
<reference evidence="1" key="1">
    <citation type="submission" date="2021-05" db="EMBL/GenBank/DDBJ databases">
        <authorList>
            <person name="Pietrasiak N."/>
            <person name="Ward R."/>
            <person name="Stajich J.E."/>
            <person name="Kurbessoian T."/>
        </authorList>
    </citation>
    <scope>NUCLEOTIDE SEQUENCE</scope>
    <source>
        <strain evidence="1">HA4357-MV3</strain>
    </source>
</reference>